<gene>
    <name evidence="4" type="ORF">E6C27_scaffold149G001660</name>
</gene>
<dbReference type="InterPro" id="IPR048913">
    <property type="entry name" value="BetaGal_gal-bd"/>
</dbReference>
<dbReference type="Proteomes" id="UP000321393">
    <property type="component" value="Unassembled WGS sequence"/>
</dbReference>
<sequence length="167" mass="18412">MTWYKTSFKTPAGIDPVVLDMQGMGKGQAWDMSSLKSNLLAMEIQRKNVVRLSKLTLSNPLDGQPLNANLIAASHIGTLLYCRYGQPIDSFFSLTRDLANPHAIISQQSPPVAVYFYQSPIGSLSVAPSLPLGVSFSHVCRTETHEVSTAISRRSASSYHDPQFQWI</sequence>
<dbReference type="Pfam" id="PF21467">
    <property type="entry name" value="BetaGal_gal-bd"/>
    <property type="match status" value="1"/>
</dbReference>
<dbReference type="STRING" id="1194695.A0A5A7TTF6"/>
<name>A0A5A7TTF6_CUCMM</name>
<dbReference type="GO" id="GO:0016798">
    <property type="term" value="F:hydrolase activity, acting on glycosyl bonds"/>
    <property type="evidence" value="ECO:0007669"/>
    <property type="project" value="UniProtKB-KW"/>
</dbReference>
<proteinExistence type="predicted"/>
<feature type="domain" description="Beta-galactosidase galactose-binding" evidence="3">
    <location>
        <begin position="1"/>
        <end position="30"/>
    </location>
</feature>
<protein>
    <recommendedName>
        <fullName evidence="3">Beta-galactosidase galactose-binding domain-containing protein</fullName>
    </recommendedName>
</protein>
<comment type="caution">
    <text evidence="4">The sequence shown here is derived from an EMBL/GenBank/DDBJ whole genome shotgun (WGS) entry which is preliminary data.</text>
</comment>
<dbReference type="EMBL" id="SSTE01014064">
    <property type="protein sequence ID" value="KAA0046420.1"/>
    <property type="molecule type" value="Genomic_DNA"/>
</dbReference>
<keyword evidence="2" id="KW-0326">Glycosidase</keyword>
<dbReference type="AlphaFoldDB" id="A0A5A7TTF6"/>
<evidence type="ECO:0000256" key="2">
    <source>
        <dbReference type="ARBA" id="ARBA00023295"/>
    </source>
</evidence>
<accession>A0A5A7TTF6</accession>
<evidence type="ECO:0000313" key="5">
    <source>
        <dbReference type="Proteomes" id="UP000321393"/>
    </source>
</evidence>
<evidence type="ECO:0000256" key="1">
    <source>
        <dbReference type="ARBA" id="ARBA00022801"/>
    </source>
</evidence>
<keyword evidence="1" id="KW-0378">Hydrolase</keyword>
<reference evidence="4 5" key="1">
    <citation type="submission" date="2019-08" db="EMBL/GenBank/DDBJ databases">
        <title>Draft genome sequences of two oriental melons (Cucumis melo L. var makuwa).</title>
        <authorList>
            <person name="Kwon S.-Y."/>
        </authorList>
    </citation>
    <scope>NUCLEOTIDE SEQUENCE [LARGE SCALE GENOMIC DNA]</scope>
    <source>
        <strain evidence="5">cv. SW 3</strain>
        <tissue evidence="4">Leaf</tissue>
    </source>
</reference>
<evidence type="ECO:0000259" key="3">
    <source>
        <dbReference type="Pfam" id="PF21467"/>
    </source>
</evidence>
<evidence type="ECO:0000313" key="4">
    <source>
        <dbReference type="EMBL" id="KAA0046420.1"/>
    </source>
</evidence>
<organism evidence="4 5">
    <name type="scientific">Cucumis melo var. makuwa</name>
    <name type="common">Oriental melon</name>
    <dbReference type="NCBI Taxonomy" id="1194695"/>
    <lineage>
        <taxon>Eukaryota</taxon>
        <taxon>Viridiplantae</taxon>
        <taxon>Streptophyta</taxon>
        <taxon>Embryophyta</taxon>
        <taxon>Tracheophyta</taxon>
        <taxon>Spermatophyta</taxon>
        <taxon>Magnoliopsida</taxon>
        <taxon>eudicotyledons</taxon>
        <taxon>Gunneridae</taxon>
        <taxon>Pentapetalae</taxon>
        <taxon>rosids</taxon>
        <taxon>fabids</taxon>
        <taxon>Cucurbitales</taxon>
        <taxon>Cucurbitaceae</taxon>
        <taxon>Benincaseae</taxon>
        <taxon>Cucumis</taxon>
    </lineage>
</organism>